<evidence type="ECO:0008006" key="3">
    <source>
        <dbReference type="Google" id="ProtNLM"/>
    </source>
</evidence>
<name>A0A2A2TD68_9CYAN</name>
<comment type="caution">
    <text evidence="1">The sequence shown here is derived from an EMBL/GenBank/DDBJ whole genome shotgun (WGS) entry which is preliminary data.</text>
</comment>
<protein>
    <recommendedName>
        <fullName evidence="3">Organic solvent tolerance-like N-terminal domain-containing protein</fullName>
    </recommendedName>
</protein>
<proteinExistence type="predicted"/>
<evidence type="ECO:0000313" key="2">
    <source>
        <dbReference type="Proteomes" id="UP000218238"/>
    </source>
</evidence>
<gene>
    <name evidence="1" type="ORF">CK510_23545</name>
</gene>
<evidence type="ECO:0000313" key="1">
    <source>
        <dbReference type="EMBL" id="PAX51663.1"/>
    </source>
</evidence>
<sequence>MRWLHLSLLLPAVLTSFVILYASISSVYAEIRENHPIPNPVVQQNPTPNVYTWEGDVEFRYEPQNIVATAEKAEYFQSEQKIVLTGKVKVTQQGKTQEVETATFFVTEPFKMTSDRAIVPGTGGK</sequence>
<reference evidence="1 2" key="1">
    <citation type="submission" date="2017-08" db="EMBL/GenBank/DDBJ databases">
        <title>Draft genome sequence of filamentous cyanobacterium Calothrix elsteri CCALA 953.</title>
        <authorList>
            <person name="Gagunashvili A.N."/>
            <person name="Elster J."/>
            <person name="Andresson O.S."/>
        </authorList>
    </citation>
    <scope>NUCLEOTIDE SEQUENCE [LARGE SCALE GENOMIC DNA]</scope>
    <source>
        <strain evidence="1 2">CCALA 953</strain>
    </source>
</reference>
<dbReference type="EMBL" id="NTFS01000354">
    <property type="protein sequence ID" value="PAX51663.1"/>
    <property type="molecule type" value="Genomic_DNA"/>
</dbReference>
<keyword evidence="2" id="KW-1185">Reference proteome</keyword>
<accession>A0A2A2TD68</accession>
<dbReference type="Pfam" id="PF06835">
    <property type="entry name" value="LptC"/>
    <property type="match status" value="1"/>
</dbReference>
<dbReference type="Gene3D" id="2.60.450.10">
    <property type="entry name" value="Lipopolysaccharide (LPS) transport protein A like domain"/>
    <property type="match status" value="1"/>
</dbReference>
<dbReference type="Proteomes" id="UP000218238">
    <property type="component" value="Unassembled WGS sequence"/>
</dbReference>
<dbReference type="InterPro" id="IPR010664">
    <property type="entry name" value="LipoPS_assembly_LptC-rel"/>
</dbReference>
<dbReference type="AlphaFoldDB" id="A0A2A2TD68"/>
<organism evidence="1 2">
    <name type="scientific">Brunnivagina elsteri CCALA 953</name>
    <dbReference type="NCBI Taxonomy" id="987040"/>
    <lineage>
        <taxon>Bacteria</taxon>
        <taxon>Bacillati</taxon>
        <taxon>Cyanobacteriota</taxon>
        <taxon>Cyanophyceae</taxon>
        <taxon>Nostocales</taxon>
        <taxon>Calotrichaceae</taxon>
        <taxon>Brunnivagina</taxon>
    </lineage>
</organism>